<name>Q0ALB8_MARMM</name>
<evidence type="ECO:0000313" key="1">
    <source>
        <dbReference type="EMBL" id="ABI66925.1"/>
    </source>
</evidence>
<dbReference type="Proteomes" id="UP000001964">
    <property type="component" value="Chromosome"/>
</dbReference>
<proteinExistence type="predicted"/>
<organism evidence="1 2">
    <name type="scientific">Maricaulis maris (strain MCS10)</name>
    <name type="common">Caulobacter maris</name>
    <dbReference type="NCBI Taxonomy" id="394221"/>
    <lineage>
        <taxon>Bacteria</taxon>
        <taxon>Pseudomonadati</taxon>
        <taxon>Pseudomonadota</taxon>
        <taxon>Alphaproteobacteria</taxon>
        <taxon>Maricaulales</taxon>
        <taxon>Maricaulaceae</taxon>
        <taxon>Maricaulis</taxon>
    </lineage>
</organism>
<dbReference type="AlphaFoldDB" id="Q0ALB8"/>
<protein>
    <recommendedName>
        <fullName evidence="3">DUF3108 domain-containing protein</fullName>
    </recommendedName>
</protein>
<keyword evidence="2" id="KW-1185">Reference proteome</keyword>
<sequence length="292" mass="31444" precursor="true">MRQLKWTSGVMRADGLMAGLALGLATFLGVFVGDSASAGSRALALASVVDPAQETQISARYDSSVLIFKVGEITLNARISETGYRADSFIEAAGLASLFTDFDIRAEVSGRDGPGGREPVVYAHTERTGTKVRAVRVDFAAEIAQSDVEPPFGSLGVPPASDSDRTGVIDPMTAFFELSRRMEHGEGCEGRLPVFDGKARYDLRLETVGTQRVRTRGWRGDALVCHAWYEPISGYDPEDYPSEAELRHPLVLWLAPVVGEGGYLPVRLHTRAGFGGVTIELMRLDVAGPAPT</sequence>
<evidence type="ECO:0000313" key="2">
    <source>
        <dbReference type="Proteomes" id="UP000001964"/>
    </source>
</evidence>
<dbReference type="HOGENOM" id="CLU_072063_0_0_5"/>
<accession>Q0ALB8</accession>
<gene>
    <name evidence="1" type="ordered locus">Mmar10_2639</name>
</gene>
<dbReference type="InterPro" id="IPR021457">
    <property type="entry name" value="DUF3108"/>
</dbReference>
<dbReference type="KEGG" id="mmr:Mmar10_2639"/>
<evidence type="ECO:0008006" key="3">
    <source>
        <dbReference type="Google" id="ProtNLM"/>
    </source>
</evidence>
<dbReference type="Pfam" id="PF11306">
    <property type="entry name" value="DUF3108"/>
    <property type="match status" value="1"/>
</dbReference>
<dbReference type="STRING" id="394221.Mmar10_2639"/>
<dbReference type="eggNOG" id="COG3064">
    <property type="taxonomic scope" value="Bacteria"/>
</dbReference>
<dbReference type="EMBL" id="CP000449">
    <property type="protein sequence ID" value="ABI66925.1"/>
    <property type="molecule type" value="Genomic_DNA"/>
</dbReference>
<reference evidence="1 2" key="1">
    <citation type="submission" date="2006-08" db="EMBL/GenBank/DDBJ databases">
        <title>Complete sequence of Maricaulis maris MCS10.</title>
        <authorList>
            <consortium name="US DOE Joint Genome Institute"/>
            <person name="Copeland A."/>
            <person name="Lucas S."/>
            <person name="Lapidus A."/>
            <person name="Barry K."/>
            <person name="Detter J.C."/>
            <person name="Glavina del Rio T."/>
            <person name="Hammon N."/>
            <person name="Israni S."/>
            <person name="Dalin E."/>
            <person name="Tice H."/>
            <person name="Pitluck S."/>
            <person name="Saunders E."/>
            <person name="Brettin T."/>
            <person name="Bruce D."/>
            <person name="Han C."/>
            <person name="Tapia R."/>
            <person name="Gilna P."/>
            <person name="Schmutz J."/>
            <person name="Larimer F."/>
            <person name="Land M."/>
            <person name="Hauser L."/>
            <person name="Kyrpides N."/>
            <person name="Mikhailova N."/>
            <person name="Viollier P."/>
            <person name="Stephens C."/>
            <person name="Richardson P."/>
        </authorList>
    </citation>
    <scope>NUCLEOTIDE SEQUENCE [LARGE SCALE GENOMIC DNA]</scope>
    <source>
        <strain evidence="1 2">MCS10</strain>
    </source>
</reference>